<comment type="caution">
    <text evidence="2">The sequence shown here is derived from an EMBL/GenBank/DDBJ whole genome shotgun (WGS) entry which is preliminary data.</text>
</comment>
<protein>
    <submittedName>
        <fullName evidence="2">Putative oligomerization/nucleic acid binding protein</fullName>
    </submittedName>
</protein>
<evidence type="ECO:0000313" key="2">
    <source>
        <dbReference type="EMBL" id="PXW93188.1"/>
    </source>
</evidence>
<evidence type="ECO:0000256" key="1">
    <source>
        <dbReference type="SAM" id="Phobius"/>
    </source>
</evidence>
<proteinExistence type="predicted"/>
<name>A0A2V3WKI3_9BACI</name>
<keyword evidence="3" id="KW-1185">Reference proteome</keyword>
<evidence type="ECO:0000313" key="3">
    <source>
        <dbReference type="Proteomes" id="UP000247922"/>
    </source>
</evidence>
<dbReference type="RefSeq" id="WP_170114299.1">
    <property type="nucleotide sequence ID" value="NZ_QJJR01000001.1"/>
</dbReference>
<dbReference type="EMBL" id="QJJR01000001">
    <property type="protein sequence ID" value="PXW93188.1"/>
    <property type="molecule type" value="Genomic_DNA"/>
</dbReference>
<keyword evidence="1" id="KW-1133">Transmembrane helix</keyword>
<sequence length="117" mass="13253">MTQRYRVKPSKGQSMFGFIVGLMFVVLGFVLVVPTFGGFGIIWLLVSIGITIMHGINAFSEKGVATHQVDVQSSKDIMDQEGGYDQKIRQLHKLMQDGIISETEYESKKRELLNEQW</sequence>
<reference evidence="2 3" key="1">
    <citation type="submission" date="2018-05" db="EMBL/GenBank/DDBJ databases">
        <title>Genomic Encyclopedia of Type Strains, Phase IV (KMG-IV): sequencing the most valuable type-strain genomes for metagenomic binning, comparative biology and taxonomic classification.</title>
        <authorList>
            <person name="Goeker M."/>
        </authorList>
    </citation>
    <scope>NUCLEOTIDE SEQUENCE [LARGE SCALE GENOMIC DNA]</scope>
    <source>
        <strain evidence="2 3">DSM 22440</strain>
    </source>
</reference>
<dbReference type="AlphaFoldDB" id="A0A2V3WKI3"/>
<feature type="transmembrane region" description="Helical" evidence="1">
    <location>
        <begin position="12"/>
        <end position="33"/>
    </location>
</feature>
<accession>A0A2V3WKI3</accession>
<gene>
    <name evidence="2" type="ORF">DES38_101274</name>
</gene>
<keyword evidence="1" id="KW-0472">Membrane</keyword>
<dbReference type="Proteomes" id="UP000247922">
    <property type="component" value="Unassembled WGS sequence"/>
</dbReference>
<feature type="transmembrane region" description="Helical" evidence="1">
    <location>
        <begin position="39"/>
        <end position="59"/>
    </location>
</feature>
<keyword evidence="1" id="KW-0812">Transmembrane</keyword>
<organism evidence="2 3">
    <name type="scientific">Streptohalobacillus salinus</name>
    <dbReference type="NCBI Taxonomy" id="621096"/>
    <lineage>
        <taxon>Bacteria</taxon>
        <taxon>Bacillati</taxon>
        <taxon>Bacillota</taxon>
        <taxon>Bacilli</taxon>
        <taxon>Bacillales</taxon>
        <taxon>Bacillaceae</taxon>
        <taxon>Streptohalobacillus</taxon>
    </lineage>
</organism>